<gene>
    <name evidence="1" type="ORF">RA955_06520</name>
</gene>
<protein>
    <submittedName>
        <fullName evidence="1">Uncharacterized protein</fullName>
    </submittedName>
</protein>
<reference evidence="1 2" key="1">
    <citation type="submission" date="2023-08" db="EMBL/GenBank/DDBJ databases">
        <title>Genome sequencing of the thermostable Gram positive bacteria Geobacillus proteiniphilus strain T-6.</title>
        <authorList>
            <person name="Shulami S."/>
            <person name="Shoham Y."/>
        </authorList>
    </citation>
    <scope>NUCLEOTIDE SEQUENCE [LARGE SCALE GENOMIC DNA]</scope>
    <source>
        <strain evidence="1 2">T-6</strain>
    </source>
</reference>
<dbReference type="Proteomes" id="UP001223761">
    <property type="component" value="Chromosome"/>
</dbReference>
<accession>A0ABY9MJ86</accession>
<evidence type="ECO:0000313" key="1">
    <source>
        <dbReference type="EMBL" id="WMJ17699.1"/>
    </source>
</evidence>
<name>A0ABY9MJ86_9BACL</name>
<sequence>MEKPMTAEEILEAIQNMSNEERWKLLDKMYDLYYSKEHLIKKEKLERLWEEDDE</sequence>
<keyword evidence="2" id="KW-1185">Reference proteome</keyword>
<dbReference type="EMBL" id="CP133076">
    <property type="protein sequence ID" value="WMJ17699.1"/>
    <property type="molecule type" value="Genomic_DNA"/>
</dbReference>
<evidence type="ECO:0000313" key="2">
    <source>
        <dbReference type="Proteomes" id="UP001223761"/>
    </source>
</evidence>
<proteinExistence type="predicted"/>
<organism evidence="1 2">
    <name type="scientific">Geobacillus proteiniphilus</name>
    <dbReference type="NCBI Taxonomy" id="860353"/>
    <lineage>
        <taxon>Bacteria</taxon>
        <taxon>Bacillati</taxon>
        <taxon>Bacillota</taxon>
        <taxon>Bacilli</taxon>
        <taxon>Bacillales</taxon>
        <taxon>Anoxybacillaceae</taxon>
        <taxon>Geobacillus</taxon>
    </lineage>
</organism>
<dbReference type="RefSeq" id="WP_176202423.1">
    <property type="nucleotide sequence ID" value="NZ_CP133076.1"/>
</dbReference>